<dbReference type="Pfam" id="PF16930">
    <property type="entry name" value="Porin_5"/>
    <property type="match status" value="1"/>
</dbReference>
<evidence type="ECO:0000256" key="1">
    <source>
        <dbReference type="SAM" id="SignalP"/>
    </source>
</evidence>
<gene>
    <name evidence="2" type="ORF">METUNv1_04040</name>
</gene>
<dbReference type="RefSeq" id="WP_008064896.1">
    <property type="nucleotide sequence ID" value="NZ_AFHG01000059.1"/>
</dbReference>
<dbReference type="InterPro" id="IPR032638">
    <property type="entry name" value="Porin_5"/>
</dbReference>
<dbReference type="EMBL" id="AFHG01000059">
    <property type="protein sequence ID" value="EGK70072.1"/>
    <property type="molecule type" value="Genomic_DNA"/>
</dbReference>
<evidence type="ECO:0000313" key="2">
    <source>
        <dbReference type="EMBL" id="EGK70072.1"/>
    </source>
</evidence>
<reference evidence="2 3" key="1">
    <citation type="journal article" date="2011" name="J. Bacteriol.">
        <title>Genome sequence of Methyloversatilis universalis FAM5T, a methylotrophic representative of the order Rhodocyclales.</title>
        <authorList>
            <person name="Kittichotirat W."/>
            <person name="Good N.M."/>
            <person name="Hall R."/>
            <person name="Bringel F."/>
            <person name="Lajus A."/>
            <person name="Medigue C."/>
            <person name="Smalley N.E."/>
            <person name="Beck D."/>
            <person name="Bumgarner R."/>
            <person name="Vuilleumier S."/>
            <person name="Kalyuzhnaya M.G."/>
        </authorList>
    </citation>
    <scope>NUCLEOTIDE SEQUENCE [LARGE SCALE GENOMIC DNA]</scope>
    <source>
        <strain evidence="3">ATCC BAA-1314 / JCM 13912 / FAM5</strain>
    </source>
</reference>
<evidence type="ECO:0000313" key="3">
    <source>
        <dbReference type="Proteomes" id="UP000005019"/>
    </source>
</evidence>
<evidence type="ECO:0008006" key="4">
    <source>
        <dbReference type="Google" id="ProtNLM"/>
    </source>
</evidence>
<accession>F5RI90</accession>
<keyword evidence="3" id="KW-1185">Reference proteome</keyword>
<comment type="caution">
    <text evidence="2">The sequence shown here is derived from an EMBL/GenBank/DDBJ whole genome shotgun (WGS) entry which is preliminary data.</text>
</comment>
<dbReference type="eggNOG" id="COG3746">
    <property type="taxonomic scope" value="Bacteria"/>
</dbReference>
<dbReference type="AlphaFoldDB" id="F5RI90"/>
<feature type="signal peptide" evidence="1">
    <location>
        <begin position="1"/>
        <end position="20"/>
    </location>
</feature>
<dbReference type="SUPFAM" id="SSF56935">
    <property type="entry name" value="Porins"/>
    <property type="match status" value="1"/>
</dbReference>
<sequence>MKKALLPLALASLCALPAQADEGASIDTLRQTTLNLIDALVDTGVLTRDKADELIKAAEAKAAKTAARAKKDSTVRVQYVPESVKAEIREQLKQEVLAQARTEGWATPNAIPEWTERIRIEGDLRVRMQEDSFPKGNSPIASYAPGAAGNPAATNPDFPLGTRFPAGVGLDDNGFPTGNASDDVNRLRLRARLGVLAKINDTVSAGFRFTTGNVTDRVSTNQTLGSNFNKYSFLVDRAYMKFDPVEWASFSGGRIPNPWFATDLVWDEDLNFDGIAVNLRNVTMTQALRPFATAGWFPLRADNPPNADKQWLAGAQIGAEYDLNGSTRLRVGLAKYHYSRLEARTDTRFDLTGALPGYGGYEHSSALRQKGNTLVRTNSPLDANGAPIYGLASKFEPWVITATADLAHFDPVHVLLSAEYVKNTGFDRADILRRTGLNLTDGKDTAWHVRLAVGMPSVRLAEDWQVFASYKYIGSDSVVDGFTDSDFGLGGTNLKGFVIGGSYGLYRDTAVGLRWYSARNIHGMTYDPTVIAGQRYEVDTVMLDMNVRF</sequence>
<feature type="chain" id="PRO_5003325998" description="Outer membrane receptor for ferric coprogen and ferric-rhodotorulic acid" evidence="1">
    <location>
        <begin position="21"/>
        <end position="549"/>
    </location>
</feature>
<protein>
    <recommendedName>
        <fullName evidence="4">Outer membrane receptor for ferric coprogen and ferric-rhodotorulic acid</fullName>
    </recommendedName>
</protein>
<name>F5RI90_METUF</name>
<keyword evidence="1" id="KW-0732">Signal</keyword>
<dbReference type="Proteomes" id="UP000005019">
    <property type="component" value="Unassembled WGS sequence"/>
</dbReference>
<organism evidence="2 3">
    <name type="scientific">Methyloversatilis universalis (strain ATCC BAA-1314 / DSM 25237 / JCM 13912 / CCUG 52030 / FAM5)</name>
    <dbReference type="NCBI Taxonomy" id="1000565"/>
    <lineage>
        <taxon>Bacteria</taxon>
        <taxon>Pseudomonadati</taxon>
        <taxon>Pseudomonadota</taxon>
        <taxon>Betaproteobacteria</taxon>
        <taxon>Nitrosomonadales</taxon>
        <taxon>Sterolibacteriaceae</taxon>
        <taxon>Methyloversatilis</taxon>
    </lineage>
</organism>
<dbReference type="STRING" id="1000565.METUNv1_04040"/>
<proteinExistence type="predicted"/>
<dbReference type="OrthoDB" id="5372286at2"/>